<evidence type="ECO:0008006" key="4">
    <source>
        <dbReference type="Google" id="ProtNLM"/>
    </source>
</evidence>
<dbReference type="PRINTS" id="PR00081">
    <property type="entry name" value="GDHRDH"/>
</dbReference>
<dbReference type="PANTHER" id="PTHR43544:SF26">
    <property type="entry name" value="SHORT CHAIN DEHYDROGENASE_REDUCTASE FAMILY OXIDOREDUCTASE (JCVI)"/>
    <property type="match status" value="1"/>
</dbReference>
<comment type="caution">
    <text evidence="2">The sequence shown here is derived from an EMBL/GenBank/DDBJ whole genome shotgun (WGS) entry which is preliminary data.</text>
</comment>
<dbReference type="PANTHER" id="PTHR43544">
    <property type="entry name" value="SHORT-CHAIN DEHYDROGENASE/REDUCTASE"/>
    <property type="match status" value="1"/>
</dbReference>
<dbReference type="EMBL" id="JBFXLS010000017">
    <property type="protein sequence ID" value="KAL2829149.1"/>
    <property type="molecule type" value="Genomic_DNA"/>
</dbReference>
<sequence>MSSTIVLITGANRGIGRGLLELYLSKPNHTVIAANRDPNHPSSRDILALPTAAGTTAKLVKLDITSPTEAADAAETLKTQEGIDHIDILIANAGIALGWPKLEDALIDDIRTNFETNVCGFVRVYQAFLPFLKASEEPKWVTIGSSAAFLTVVQHWYTRTIAIQEPWLTAFPVDPGFVQTDLGNRGAELLGLEKAFITVDESVRGVLSVIDASSKETHSGKLWKWSGEEEPW</sequence>
<dbReference type="Gene3D" id="3.40.50.720">
    <property type="entry name" value="NAD(P)-binding Rossmann-like Domain"/>
    <property type="match status" value="1"/>
</dbReference>
<dbReference type="InterPro" id="IPR036291">
    <property type="entry name" value="NAD(P)-bd_dom_sf"/>
</dbReference>
<organism evidence="2 3">
    <name type="scientific">Aspergillus cavernicola</name>
    <dbReference type="NCBI Taxonomy" id="176166"/>
    <lineage>
        <taxon>Eukaryota</taxon>
        <taxon>Fungi</taxon>
        <taxon>Dikarya</taxon>
        <taxon>Ascomycota</taxon>
        <taxon>Pezizomycotina</taxon>
        <taxon>Eurotiomycetes</taxon>
        <taxon>Eurotiomycetidae</taxon>
        <taxon>Eurotiales</taxon>
        <taxon>Aspergillaceae</taxon>
        <taxon>Aspergillus</taxon>
        <taxon>Aspergillus subgen. Nidulantes</taxon>
    </lineage>
</organism>
<accession>A0ABR4IMZ6</accession>
<protein>
    <recommendedName>
        <fullName evidence="4">NAD(P)-binding protein</fullName>
    </recommendedName>
</protein>
<keyword evidence="3" id="KW-1185">Reference proteome</keyword>
<dbReference type="Proteomes" id="UP001610335">
    <property type="component" value="Unassembled WGS sequence"/>
</dbReference>
<gene>
    <name evidence="2" type="ORF">BDW59DRAFT_170564</name>
</gene>
<evidence type="ECO:0000313" key="3">
    <source>
        <dbReference type="Proteomes" id="UP001610335"/>
    </source>
</evidence>
<evidence type="ECO:0000313" key="2">
    <source>
        <dbReference type="EMBL" id="KAL2829149.1"/>
    </source>
</evidence>
<reference evidence="2 3" key="1">
    <citation type="submission" date="2024-07" db="EMBL/GenBank/DDBJ databases">
        <title>Section-level genome sequencing and comparative genomics of Aspergillus sections Usti and Cavernicolus.</title>
        <authorList>
            <consortium name="Lawrence Berkeley National Laboratory"/>
            <person name="Nybo J.L."/>
            <person name="Vesth T.C."/>
            <person name="Theobald S."/>
            <person name="Frisvad J.C."/>
            <person name="Larsen T.O."/>
            <person name="Kjaerboelling I."/>
            <person name="Rothschild-Mancinelli K."/>
            <person name="Lyhne E.K."/>
            <person name="Kogle M.E."/>
            <person name="Barry K."/>
            <person name="Clum A."/>
            <person name="Na H."/>
            <person name="Ledsgaard L."/>
            <person name="Lin J."/>
            <person name="Lipzen A."/>
            <person name="Kuo A."/>
            <person name="Riley R."/>
            <person name="Mondo S."/>
            <person name="LaButti K."/>
            <person name="Haridas S."/>
            <person name="Pangalinan J."/>
            <person name="Salamov A.A."/>
            <person name="Simmons B.A."/>
            <person name="Magnuson J.K."/>
            <person name="Chen J."/>
            <person name="Drula E."/>
            <person name="Henrissat B."/>
            <person name="Wiebenga A."/>
            <person name="Lubbers R.J."/>
            <person name="Gomes A.C."/>
            <person name="Makela M.R."/>
            <person name="Stajich J."/>
            <person name="Grigoriev I.V."/>
            <person name="Mortensen U.H."/>
            <person name="De vries R.P."/>
            <person name="Baker S.E."/>
            <person name="Andersen M.R."/>
        </authorList>
    </citation>
    <scope>NUCLEOTIDE SEQUENCE [LARGE SCALE GENOMIC DNA]</scope>
    <source>
        <strain evidence="2 3">CBS 600.67</strain>
    </source>
</reference>
<dbReference type="SUPFAM" id="SSF51735">
    <property type="entry name" value="NAD(P)-binding Rossmann-fold domains"/>
    <property type="match status" value="1"/>
</dbReference>
<dbReference type="Pfam" id="PF00106">
    <property type="entry name" value="adh_short"/>
    <property type="match status" value="1"/>
</dbReference>
<name>A0ABR4IMZ6_9EURO</name>
<evidence type="ECO:0000256" key="1">
    <source>
        <dbReference type="ARBA" id="ARBA00006484"/>
    </source>
</evidence>
<dbReference type="InterPro" id="IPR002347">
    <property type="entry name" value="SDR_fam"/>
</dbReference>
<dbReference type="InterPro" id="IPR051468">
    <property type="entry name" value="Fungal_SecMetab_SDRs"/>
</dbReference>
<comment type="similarity">
    <text evidence="1">Belongs to the short-chain dehydrogenases/reductases (SDR) family.</text>
</comment>
<proteinExistence type="inferred from homology"/>